<gene>
    <name evidence="2" type="ORF">SARC_08229</name>
</gene>
<evidence type="ECO:0000256" key="1">
    <source>
        <dbReference type="SAM" id="SignalP"/>
    </source>
</evidence>
<organism evidence="2 3">
    <name type="scientific">Sphaeroforma arctica JP610</name>
    <dbReference type="NCBI Taxonomy" id="667725"/>
    <lineage>
        <taxon>Eukaryota</taxon>
        <taxon>Ichthyosporea</taxon>
        <taxon>Ichthyophonida</taxon>
        <taxon>Sphaeroforma</taxon>
    </lineage>
</organism>
<keyword evidence="3" id="KW-1185">Reference proteome</keyword>
<reference evidence="2 3" key="1">
    <citation type="submission" date="2011-02" db="EMBL/GenBank/DDBJ databases">
        <title>The Genome Sequence of Sphaeroforma arctica JP610.</title>
        <authorList>
            <consortium name="The Broad Institute Genome Sequencing Platform"/>
            <person name="Russ C."/>
            <person name="Cuomo C."/>
            <person name="Young S.K."/>
            <person name="Zeng Q."/>
            <person name="Gargeya S."/>
            <person name="Alvarado L."/>
            <person name="Berlin A."/>
            <person name="Chapman S.B."/>
            <person name="Chen Z."/>
            <person name="Freedman E."/>
            <person name="Gellesch M."/>
            <person name="Goldberg J."/>
            <person name="Griggs A."/>
            <person name="Gujja S."/>
            <person name="Heilman E."/>
            <person name="Heiman D."/>
            <person name="Howarth C."/>
            <person name="Mehta T."/>
            <person name="Neiman D."/>
            <person name="Pearson M."/>
            <person name="Roberts A."/>
            <person name="Saif S."/>
            <person name="Shea T."/>
            <person name="Shenoy N."/>
            <person name="Sisk P."/>
            <person name="Stolte C."/>
            <person name="Sykes S."/>
            <person name="White J."/>
            <person name="Yandava C."/>
            <person name="Burger G."/>
            <person name="Gray M.W."/>
            <person name="Holland P.W.H."/>
            <person name="King N."/>
            <person name="Lang F.B.F."/>
            <person name="Roger A.J."/>
            <person name="Ruiz-Trillo I."/>
            <person name="Haas B."/>
            <person name="Nusbaum C."/>
            <person name="Birren B."/>
        </authorList>
    </citation>
    <scope>NUCLEOTIDE SEQUENCE [LARGE SCALE GENOMIC DNA]</scope>
    <source>
        <strain evidence="2 3">JP610</strain>
    </source>
</reference>
<protein>
    <submittedName>
        <fullName evidence="2">Uncharacterized protein</fullName>
    </submittedName>
</protein>
<feature type="signal peptide" evidence="1">
    <location>
        <begin position="1"/>
        <end position="22"/>
    </location>
</feature>
<evidence type="ECO:0000313" key="3">
    <source>
        <dbReference type="Proteomes" id="UP000054560"/>
    </source>
</evidence>
<sequence length="145" mass="16584">MSFAIGIVLAVALCVGYEVSVALQWKEMFFARNRIGRNKFKPAVLKDTYFTTTWKNAIQLFDFGRWAPEIVGTKFVTGFLSLFVRSSPAHSGPDTRMTASVIPGQIDTTRWHQEWNAHLFSVMHDSNPDSFMYRLRQEVDVVAYV</sequence>
<feature type="chain" id="PRO_5005538998" evidence="1">
    <location>
        <begin position="23"/>
        <end position="145"/>
    </location>
</feature>
<dbReference type="AlphaFoldDB" id="A0A0L0FTY5"/>
<dbReference type="EMBL" id="KQ242317">
    <property type="protein sequence ID" value="KNC79383.1"/>
    <property type="molecule type" value="Genomic_DNA"/>
</dbReference>
<keyword evidence="1" id="KW-0732">Signal</keyword>
<name>A0A0L0FTY5_9EUKA</name>
<proteinExistence type="predicted"/>
<dbReference type="RefSeq" id="XP_014153285.1">
    <property type="nucleotide sequence ID" value="XM_014297810.1"/>
</dbReference>
<dbReference type="GeneID" id="25908733"/>
<feature type="non-terminal residue" evidence="2">
    <location>
        <position position="145"/>
    </location>
</feature>
<evidence type="ECO:0000313" key="2">
    <source>
        <dbReference type="EMBL" id="KNC79383.1"/>
    </source>
</evidence>
<accession>A0A0L0FTY5</accession>
<dbReference type="Proteomes" id="UP000054560">
    <property type="component" value="Unassembled WGS sequence"/>
</dbReference>